<comment type="pathway">
    <text evidence="4 18">Cell wall biogenesis; peptidoglycan biosynthesis.</text>
</comment>
<name>A0A318EAH4_9GAMM</name>
<proteinExistence type="inferred from homology"/>
<dbReference type="PANTHER" id="PTHR23132:SF23">
    <property type="entry name" value="D-ALANINE--D-ALANINE LIGASE B"/>
    <property type="match status" value="1"/>
</dbReference>
<dbReference type="Pfam" id="PF07478">
    <property type="entry name" value="Dala_Dala_lig_C"/>
    <property type="match status" value="1"/>
</dbReference>
<dbReference type="Proteomes" id="UP000248330">
    <property type="component" value="Unassembled WGS sequence"/>
</dbReference>
<comment type="function">
    <text evidence="2 18">Cell wall formation.</text>
</comment>
<dbReference type="EC" id="6.3.2.4" evidence="6 18"/>
<comment type="cofactor">
    <cofactor evidence="20">
        <name>Mg(2+)</name>
        <dbReference type="ChEBI" id="CHEBI:18420"/>
    </cofactor>
    <cofactor evidence="20">
        <name>Mn(2+)</name>
        <dbReference type="ChEBI" id="CHEBI:29035"/>
    </cofactor>
    <text evidence="20">Binds 2 magnesium or manganese ions per subunit.</text>
</comment>
<dbReference type="GO" id="GO:0005524">
    <property type="term" value="F:ATP binding"/>
    <property type="evidence" value="ECO:0007669"/>
    <property type="project" value="UniProtKB-UniRule"/>
</dbReference>
<dbReference type="PROSITE" id="PS50975">
    <property type="entry name" value="ATP_GRASP"/>
    <property type="match status" value="1"/>
</dbReference>
<evidence type="ECO:0000256" key="9">
    <source>
        <dbReference type="ARBA" id="ARBA00022723"/>
    </source>
</evidence>
<evidence type="ECO:0000256" key="12">
    <source>
        <dbReference type="ARBA" id="ARBA00022842"/>
    </source>
</evidence>
<keyword evidence="16 18" id="KW-0961">Cell wall biogenesis/degradation</keyword>
<comment type="subcellular location">
    <subcellularLocation>
        <location evidence="3 18">Cytoplasm</location>
    </subcellularLocation>
</comment>
<evidence type="ECO:0000256" key="11">
    <source>
        <dbReference type="ARBA" id="ARBA00022840"/>
    </source>
</evidence>
<feature type="binding site" evidence="20">
    <location>
        <position position="288"/>
    </location>
    <ligand>
        <name>Mg(2+)</name>
        <dbReference type="ChEBI" id="CHEBI:18420"/>
        <label>2</label>
    </ligand>
</feature>
<keyword evidence="24" id="KW-1185">Reference proteome</keyword>
<dbReference type="UniPathway" id="UPA00219"/>
<evidence type="ECO:0000256" key="20">
    <source>
        <dbReference type="PIRSR" id="PIRSR039102-3"/>
    </source>
</evidence>
<dbReference type="Pfam" id="PF01820">
    <property type="entry name" value="Dala_Dala_lig_N"/>
    <property type="match status" value="1"/>
</dbReference>
<evidence type="ECO:0000256" key="7">
    <source>
        <dbReference type="ARBA" id="ARBA00022490"/>
    </source>
</evidence>
<dbReference type="NCBIfam" id="TIGR01205">
    <property type="entry name" value="D_ala_D_alaTIGR"/>
    <property type="match status" value="1"/>
</dbReference>
<evidence type="ECO:0000259" key="22">
    <source>
        <dbReference type="PROSITE" id="PS50975"/>
    </source>
</evidence>
<dbReference type="SUPFAM" id="SSF56059">
    <property type="entry name" value="Glutathione synthetase ATP-binding domain-like"/>
    <property type="match status" value="1"/>
</dbReference>
<evidence type="ECO:0000256" key="21">
    <source>
        <dbReference type="PROSITE-ProRule" id="PRU00409"/>
    </source>
</evidence>
<evidence type="ECO:0000256" key="4">
    <source>
        <dbReference type="ARBA" id="ARBA00004752"/>
    </source>
</evidence>
<evidence type="ECO:0000256" key="2">
    <source>
        <dbReference type="ARBA" id="ARBA00003921"/>
    </source>
</evidence>
<dbReference type="OrthoDB" id="9813261at2"/>
<dbReference type="GO" id="GO:0009252">
    <property type="term" value="P:peptidoglycan biosynthetic process"/>
    <property type="evidence" value="ECO:0007669"/>
    <property type="project" value="UniProtKB-UniRule"/>
</dbReference>
<feature type="active site" evidence="19">
    <location>
        <position position="33"/>
    </location>
</feature>
<reference evidence="23 24" key="1">
    <citation type="submission" date="2018-04" db="EMBL/GenBank/DDBJ databases">
        <title>Genomic Encyclopedia of Type Strains, Phase IV (KMG-IV): sequencing the most valuable type-strain genomes for metagenomic binning, comparative biology and taxonomic classification.</title>
        <authorList>
            <person name="Goeker M."/>
        </authorList>
    </citation>
    <scope>NUCLEOTIDE SEQUENCE [LARGE SCALE GENOMIC DNA]</scope>
    <source>
        <strain evidence="23 24">DSM 104150</strain>
    </source>
</reference>
<evidence type="ECO:0000256" key="1">
    <source>
        <dbReference type="ARBA" id="ARBA00001936"/>
    </source>
</evidence>
<dbReference type="InterPro" id="IPR005905">
    <property type="entry name" value="D_ala_D_ala"/>
</dbReference>
<organism evidence="23 24">
    <name type="scientific">Sinimarinibacterium flocculans</name>
    <dbReference type="NCBI Taxonomy" id="985250"/>
    <lineage>
        <taxon>Bacteria</taxon>
        <taxon>Pseudomonadati</taxon>
        <taxon>Pseudomonadota</taxon>
        <taxon>Gammaproteobacteria</taxon>
        <taxon>Nevskiales</taxon>
        <taxon>Nevskiaceae</taxon>
        <taxon>Sinimarinibacterium</taxon>
    </lineage>
</organism>
<keyword evidence="13 18" id="KW-0133">Cell shape</keyword>
<evidence type="ECO:0000256" key="10">
    <source>
        <dbReference type="ARBA" id="ARBA00022741"/>
    </source>
</evidence>
<dbReference type="HAMAP" id="MF_00047">
    <property type="entry name" value="Dala_Dala_lig"/>
    <property type="match status" value="1"/>
</dbReference>
<comment type="catalytic activity">
    <reaction evidence="17 18">
        <text>2 D-alanine + ATP = D-alanyl-D-alanine + ADP + phosphate + H(+)</text>
        <dbReference type="Rhea" id="RHEA:11224"/>
        <dbReference type="ChEBI" id="CHEBI:15378"/>
        <dbReference type="ChEBI" id="CHEBI:30616"/>
        <dbReference type="ChEBI" id="CHEBI:43474"/>
        <dbReference type="ChEBI" id="CHEBI:57416"/>
        <dbReference type="ChEBI" id="CHEBI:57822"/>
        <dbReference type="ChEBI" id="CHEBI:456216"/>
        <dbReference type="EC" id="6.3.2.4"/>
    </reaction>
</comment>
<evidence type="ECO:0000256" key="15">
    <source>
        <dbReference type="ARBA" id="ARBA00023211"/>
    </source>
</evidence>
<evidence type="ECO:0000313" key="23">
    <source>
        <dbReference type="EMBL" id="PXV69523.1"/>
    </source>
</evidence>
<keyword evidence="8 18" id="KW-0436">Ligase</keyword>
<dbReference type="InterPro" id="IPR011095">
    <property type="entry name" value="Dala_Dala_lig_C"/>
</dbReference>
<dbReference type="InterPro" id="IPR000291">
    <property type="entry name" value="D-Ala_lig_Van_CS"/>
</dbReference>
<evidence type="ECO:0000256" key="3">
    <source>
        <dbReference type="ARBA" id="ARBA00004496"/>
    </source>
</evidence>
<accession>A0A318EAH4</accession>
<evidence type="ECO:0000256" key="5">
    <source>
        <dbReference type="ARBA" id="ARBA00010871"/>
    </source>
</evidence>
<evidence type="ECO:0000256" key="16">
    <source>
        <dbReference type="ARBA" id="ARBA00023316"/>
    </source>
</evidence>
<dbReference type="PIRSF" id="PIRSF039102">
    <property type="entry name" value="Ddl/VanB"/>
    <property type="match status" value="1"/>
</dbReference>
<keyword evidence="9 20" id="KW-0479">Metal-binding</keyword>
<evidence type="ECO:0000256" key="6">
    <source>
        <dbReference type="ARBA" id="ARBA00012216"/>
    </source>
</evidence>
<dbReference type="InterPro" id="IPR011761">
    <property type="entry name" value="ATP-grasp"/>
</dbReference>
<dbReference type="RefSeq" id="WP_110264460.1">
    <property type="nucleotide sequence ID" value="NZ_CAKZQT010000021.1"/>
</dbReference>
<comment type="similarity">
    <text evidence="5 18">Belongs to the D-alanine--D-alanine ligase family.</text>
</comment>
<keyword evidence="14 18" id="KW-0573">Peptidoglycan synthesis</keyword>
<dbReference type="AlphaFoldDB" id="A0A318EAH4"/>
<keyword evidence="11 21" id="KW-0067">ATP-binding</keyword>
<dbReference type="PANTHER" id="PTHR23132">
    <property type="entry name" value="D-ALANINE--D-ALANINE LIGASE"/>
    <property type="match status" value="1"/>
</dbReference>
<evidence type="ECO:0000256" key="18">
    <source>
        <dbReference type="HAMAP-Rule" id="MF_00047"/>
    </source>
</evidence>
<dbReference type="Gene3D" id="3.30.470.20">
    <property type="entry name" value="ATP-grasp fold, B domain"/>
    <property type="match status" value="1"/>
</dbReference>
<feature type="active site" evidence="19">
    <location>
        <position position="297"/>
    </location>
</feature>
<dbReference type="GO" id="GO:0008716">
    <property type="term" value="F:D-alanine-D-alanine ligase activity"/>
    <property type="evidence" value="ECO:0007669"/>
    <property type="project" value="UniProtKB-UniRule"/>
</dbReference>
<evidence type="ECO:0000256" key="14">
    <source>
        <dbReference type="ARBA" id="ARBA00022984"/>
    </source>
</evidence>
<dbReference type="InterPro" id="IPR016185">
    <property type="entry name" value="PreATP-grasp_dom_sf"/>
</dbReference>
<dbReference type="InterPro" id="IPR013815">
    <property type="entry name" value="ATP_grasp_subdomain_1"/>
</dbReference>
<feature type="domain" description="ATP-grasp" evidence="22">
    <location>
        <begin position="119"/>
        <end position="319"/>
    </location>
</feature>
<dbReference type="Gene3D" id="3.30.1490.20">
    <property type="entry name" value="ATP-grasp fold, A domain"/>
    <property type="match status" value="1"/>
</dbReference>
<feature type="binding site" evidence="20">
    <location>
        <position position="273"/>
    </location>
    <ligand>
        <name>Mg(2+)</name>
        <dbReference type="ChEBI" id="CHEBI:18420"/>
        <label>1</label>
    </ligand>
</feature>
<dbReference type="GO" id="GO:0046872">
    <property type="term" value="F:metal ion binding"/>
    <property type="evidence" value="ECO:0007669"/>
    <property type="project" value="UniProtKB-KW"/>
</dbReference>
<dbReference type="Gene3D" id="3.40.50.20">
    <property type="match status" value="1"/>
</dbReference>
<dbReference type="GO" id="GO:0071555">
    <property type="term" value="P:cell wall organization"/>
    <property type="evidence" value="ECO:0007669"/>
    <property type="project" value="UniProtKB-KW"/>
</dbReference>
<evidence type="ECO:0000256" key="17">
    <source>
        <dbReference type="ARBA" id="ARBA00047614"/>
    </source>
</evidence>
<feature type="active site" evidence="19">
    <location>
        <position position="161"/>
    </location>
</feature>
<keyword evidence="12 20" id="KW-0460">Magnesium</keyword>
<protein>
    <recommendedName>
        <fullName evidence="6 18">D-alanine--D-alanine ligase</fullName>
        <ecNumber evidence="6 18">6.3.2.4</ecNumber>
    </recommendedName>
    <alternativeName>
        <fullName evidence="18">D-Ala-D-Ala ligase</fullName>
    </alternativeName>
    <alternativeName>
        <fullName evidence="18">D-alanylalanine synthetase</fullName>
    </alternativeName>
</protein>
<comment type="cofactor">
    <cofactor evidence="1">
        <name>Mn(2+)</name>
        <dbReference type="ChEBI" id="CHEBI:29035"/>
    </cofactor>
</comment>
<keyword evidence="10 21" id="KW-0547">Nucleotide-binding</keyword>
<dbReference type="SUPFAM" id="SSF52440">
    <property type="entry name" value="PreATP-grasp domain"/>
    <property type="match status" value="1"/>
</dbReference>
<keyword evidence="15 20" id="KW-0464">Manganese</keyword>
<dbReference type="EMBL" id="QICN01000003">
    <property type="protein sequence ID" value="PXV69523.1"/>
    <property type="molecule type" value="Genomic_DNA"/>
</dbReference>
<dbReference type="InterPro" id="IPR011127">
    <property type="entry name" value="Dala_Dala_lig_N"/>
</dbReference>
<dbReference type="GO" id="GO:0005829">
    <property type="term" value="C:cytosol"/>
    <property type="evidence" value="ECO:0007669"/>
    <property type="project" value="TreeGrafter"/>
</dbReference>
<comment type="caution">
    <text evidence="23">The sequence shown here is derived from an EMBL/GenBank/DDBJ whole genome shotgun (WGS) entry which is preliminary data.</text>
</comment>
<dbReference type="PROSITE" id="PS00843">
    <property type="entry name" value="DALA_DALA_LIGASE_1"/>
    <property type="match status" value="1"/>
</dbReference>
<sequence length="330" mass="35766">MTGASVLTGQRRRVIDPAEFGRVGVLMGGWSSERQVSLWSGEGVVEALRSRGVDVTAIDATRDNILRLREQRIDRVFNVLHGTGGEDGTVQAVLDLLGIAYTGSGVLASALAMDKLRTKRLWKAEGLPTPDYAWLRERADLDAAARRFGYPFIVKPSEEGSSVGVTKVKSAAQLDEAWQAALGEHGRAAMAERFVSGCALGHEFTCAILAGEALPTIRIEPDGEFYDYHAKYVSDATRYHCPSGLDAAFETRIRSICLQAFELIGARGWGRVDFMLDGDGQPWLIEVNLVPGMTAHSLVPMAARVQGMDYADLCWAVLETTLPPVAGVGQ</sequence>
<dbReference type="GO" id="GO:0008360">
    <property type="term" value="P:regulation of cell shape"/>
    <property type="evidence" value="ECO:0007669"/>
    <property type="project" value="UniProtKB-KW"/>
</dbReference>
<evidence type="ECO:0000313" key="24">
    <source>
        <dbReference type="Proteomes" id="UP000248330"/>
    </source>
</evidence>
<evidence type="ECO:0000256" key="8">
    <source>
        <dbReference type="ARBA" id="ARBA00022598"/>
    </source>
</evidence>
<keyword evidence="7 18" id="KW-0963">Cytoplasm</keyword>
<feature type="binding site" evidence="20">
    <location>
        <position position="286"/>
    </location>
    <ligand>
        <name>Mg(2+)</name>
        <dbReference type="ChEBI" id="CHEBI:18420"/>
        <label>2</label>
    </ligand>
</feature>
<evidence type="ECO:0000256" key="19">
    <source>
        <dbReference type="PIRSR" id="PIRSR039102-1"/>
    </source>
</evidence>
<gene>
    <name evidence="18" type="primary">ddl</name>
    <name evidence="23" type="ORF">C8D93_10396</name>
</gene>
<dbReference type="FunFam" id="3.30.470.20:FF:000008">
    <property type="entry name" value="D-alanine--D-alanine ligase"/>
    <property type="match status" value="1"/>
</dbReference>
<evidence type="ECO:0000256" key="13">
    <source>
        <dbReference type="ARBA" id="ARBA00022960"/>
    </source>
</evidence>
<dbReference type="NCBIfam" id="NF002378">
    <property type="entry name" value="PRK01372.1"/>
    <property type="match status" value="1"/>
</dbReference>
<feature type="binding site" evidence="20">
    <location>
        <position position="286"/>
    </location>
    <ligand>
        <name>Mg(2+)</name>
        <dbReference type="ChEBI" id="CHEBI:18420"/>
        <label>1</label>
    </ligand>
</feature>